<evidence type="ECO:0000256" key="11">
    <source>
        <dbReference type="PROSITE-ProRule" id="PRU00782"/>
    </source>
</evidence>
<evidence type="ECO:0000256" key="1">
    <source>
        <dbReference type="ARBA" id="ARBA00004245"/>
    </source>
</evidence>
<evidence type="ECO:0000256" key="7">
    <source>
        <dbReference type="ARBA" id="ARBA00023123"/>
    </source>
</evidence>
<dbReference type="Gene3D" id="3.40.850.10">
    <property type="entry name" value="Kinesin motor domain"/>
    <property type="match status" value="1"/>
</dbReference>
<dbReference type="GO" id="GO:0016459">
    <property type="term" value="C:myosin complex"/>
    <property type="evidence" value="ECO:0007669"/>
    <property type="project" value="UniProtKB-KW"/>
</dbReference>
<dbReference type="InterPro" id="IPR036961">
    <property type="entry name" value="Kinesin_motor_dom_sf"/>
</dbReference>
<dbReference type="GO" id="GO:0005524">
    <property type="term" value="F:ATP binding"/>
    <property type="evidence" value="ECO:0007669"/>
    <property type="project" value="UniProtKB-UniRule"/>
</dbReference>
<dbReference type="InterPro" id="IPR027417">
    <property type="entry name" value="P-loop_NTPase"/>
</dbReference>
<keyword evidence="8 11" id="KW-0505">Motor protein</keyword>
<dbReference type="PANTHER" id="PTHR46256">
    <property type="entry name" value="AGAP011099-PA"/>
    <property type="match status" value="1"/>
</dbReference>
<keyword evidence="4" id="KW-0677">Repeat</keyword>
<comment type="caution">
    <text evidence="11">Lacks conserved residue(s) required for the propagation of feature annotation.</text>
</comment>
<dbReference type="EMBL" id="CAJNOC010000500">
    <property type="protein sequence ID" value="CAF0769124.1"/>
    <property type="molecule type" value="Genomic_DNA"/>
</dbReference>
<dbReference type="PRINTS" id="PR00193">
    <property type="entry name" value="MYOSINHEAVY"/>
</dbReference>
<gene>
    <name evidence="13" type="ORF">OXX778_LOCUS4855</name>
</gene>
<dbReference type="GO" id="GO:0042995">
    <property type="term" value="C:cell projection"/>
    <property type="evidence" value="ECO:0007669"/>
    <property type="project" value="UniProtKB-SubCell"/>
</dbReference>
<evidence type="ECO:0000256" key="3">
    <source>
        <dbReference type="ARBA" id="ARBA00022490"/>
    </source>
</evidence>
<protein>
    <recommendedName>
        <fullName evidence="12">Myosin motor domain-containing protein</fullName>
    </recommendedName>
</protein>
<organism evidence="13 14">
    <name type="scientific">Brachionus calyciflorus</name>
    <dbReference type="NCBI Taxonomy" id="104777"/>
    <lineage>
        <taxon>Eukaryota</taxon>
        <taxon>Metazoa</taxon>
        <taxon>Spiralia</taxon>
        <taxon>Gnathifera</taxon>
        <taxon>Rotifera</taxon>
        <taxon>Eurotatoria</taxon>
        <taxon>Monogononta</taxon>
        <taxon>Pseudotrocha</taxon>
        <taxon>Ploima</taxon>
        <taxon>Brachionidae</taxon>
        <taxon>Brachionus</taxon>
    </lineage>
</organism>
<dbReference type="Proteomes" id="UP000663879">
    <property type="component" value="Unassembled WGS sequence"/>
</dbReference>
<reference evidence="13" key="1">
    <citation type="submission" date="2021-02" db="EMBL/GenBank/DDBJ databases">
        <authorList>
            <person name="Nowell W R."/>
        </authorList>
    </citation>
    <scope>NUCLEOTIDE SEQUENCE</scope>
    <source>
        <strain evidence="13">Ploen Becks lab</strain>
    </source>
</reference>
<evidence type="ECO:0000256" key="9">
    <source>
        <dbReference type="ARBA" id="ARBA00023212"/>
    </source>
</evidence>
<keyword evidence="10" id="KW-0966">Cell projection</keyword>
<dbReference type="Gene3D" id="1.20.58.530">
    <property type="match status" value="1"/>
</dbReference>
<dbReference type="GO" id="GO:0004674">
    <property type="term" value="F:protein serine/threonine kinase activity"/>
    <property type="evidence" value="ECO:0007669"/>
    <property type="project" value="TreeGrafter"/>
</dbReference>
<keyword evidence="11" id="KW-0009">Actin-binding</keyword>
<evidence type="ECO:0000256" key="8">
    <source>
        <dbReference type="ARBA" id="ARBA00023175"/>
    </source>
</evidence>
<dbReference type="AlphaFoldDB" id="A0A813QMC1"/>
<keyword evidence="6 11" id="KW-0067">ATP-binding</keyword>
<evidence type="ECO:0000256" key="5">
    <source>
        <dbReference type="ARBA" id="ARBA00022741"/>
    </source>
</evidence>
<keyword evidence="7 11" id="KW-0518">Myosin</keyword>
<dbReference type="Gene3D" id="1.10.10.820">
    <property type="match status" value="1"/>
</dbReference>
<keyword evidence="3" id="KW-0963">Cytoplasm</keyword>
<name>A0A813QMC1_9BILA</name>
<keyword evidence="9" id="KW-0206">Cytoskeleton</keyword>
<dbReference type="InterPro" id="IPR001609">
    <property type="entry name" value="Myosin_head_motor_dom-like"/>
</dbReference>
<evidence type="ECO:0000256" key="6">
    <source>
        <dbReference type="ARBA" id="ARBA00022840"/>
    </source>
</evidence>
<dbReference type="SUPFAM" id="SSF52540">
    <property type="entry name" value="P-loop containing nucleoside triphosphate hydrolases"/>
    <property type="match status" value="1"/>
</dbReference>
<evidence type="ECO:0000256" key="2">
    <source>
        <dbReference type="ARBA" id="ARBA00004316"/>
    </source>
</evidence>
<dbReference type="GO" id="GO:0000146">
    <property type="term" value="F:microfilament motor activity"/>
    <property type="evidence" value="ECO:0007669"/>
    <property type="project" value="TreeGrafter"/>
</dbReference>
<feature type="binding site" evidence="11">
    <location>
        <begin position="74"/>
        <end position="81"/>
    </location>
    <ligand>
        <name>ATP</name>
        <dbReference type="ChEBI" id="CHEBI:30616"/>
    </ligand>
</feature>
<accession>A0A813QMC1</accession>
<feature type="domain" description="Myosin motor" evidence="12">
    <location>
        <begin position="1"/>
        <end position="536"/>
    </location>
</feature>
<dbReference type="GO" id="GO:0030832">
    <property type="term" value="P:regulation of actin filament length"/>
    <property type="evidence" value="ECO:0007669"/>
    <property type="project" value="TreeGrafter"/>
</dbReference>
<evidence type="ECO:0000313" key="14">
    <source>
        <dbReference type="Proteomes" id="UP000663879"/>
    </source>
</evidence>
<dbReference type="GO" id="GO:0003779">
    <property type="term" value="F:actin binding"/>
    <property type="evidence" value="ECO:0007669"/>
    <property type="project" value="UniProtKB-KW"/>
</dbReference>
<evidence type="ECO:0000256" key="4">
    <source>
        <dbReference type="ARBA" id="ARBA00022737"/>
    </source>
</evidence>
<comment type="subcellular location">
    <subcellularLocation>
        <location evidence="2">Cell projection</location>
    </subcellularLocation>
    <subcellularLocation>
        <location evidence="1">Cytoplasm</location>
        <location evidence="1">Cytoskeleton</location>
    </subcellularLocation>
</comment>
<sequence>MELKTHDLATLPDLNEEIILNFLKARYTADIIYIHKLCTNLNREAPPHVYALADFAYECLKSNSYKSQCCVISGESGAGKTESTKHFINHLIYLCLGNTRLELQILQVNPLLEAFGNATTLMNDNSSRFGKYIELSFYNNKVVGAKISEYLLEKSRVVFQNKGEQNFHIFYYLLAGLESQCEKYALVDEDGHHLRFNYLNNFSYKSYKNLKQNLIEKYDQLINALNYIAFLETEQADLFAALIGILHVGNLEFESNDEGYATFINSKETNLSLMAISELLGINTSALIEALTASIPTAGGRDEFIRNHTLEAALDARDALAKHVYSRLFCWIVSKINKTLSYERSEKAGGISEIGILDIYGFEHFQKNGFEQLCINLANEQIQYFFNKHIFSLEKDEYLKEDISSIAITFNDNQPLLELFMGSSGILKKLDDLCKLPRATDLSLIENFNKEFSKNSYYIPSKRCDLNFTINHYAGKVTYTGENFLEKNRDSLPLRVSELLKNSSNDIISEIFSNGSSPKETIYTSYTVVSILMKKL</sequence>
<dbReference type="PANTHER" id="PTHR46256:SF5">
    <property type="entry name" value="MYOSIN-IIIB-LIKE"/>
    <property type="match status" value="1"/>
</dbReference>
<evidence type="ECO:0000256" key="10">
    <source>
        <dbReference type="ARBA" id="ARBA00023273"/>
    </source>
</evidence>
<dbReference type="PROSITE" id="PS51456">
    <property type="entry name" value="MYOSIN_MOTOR"/>
    <property type="match status" value="1"/>
</dbReference>
<comment type="similarity">
    <text evidence="11">Belongs to the TRAFAC class myosin-kinesin ATPase superfamily. Myosin family.</text>
</comment>
<keyword evidence="5 11" id="KW-0547">Nucleotide-binding</keyword>
<evidence type="ECO:0000259" key="12">
    <source>
        <dbReference type="PROSITE" id="PS51456"/>
    </source>
</evidence>
<dbReference type="CDD" id="cd00124">
    <property type="entry name" value="MYSc"/>
    <property type="match status" value="1"/>
</dbReference>
<dbReference type="SMART" id="SM00242">
    <property type="entry name" value="MYSc"/>
    <property type="match status" value="1"/>
</dbReference>
<proteinExistence type="inferred from homology"/>
<dbReference type="Gene3D" id="1.20.120.720">
    <property type="entry name" value="Myosin VI head, motor domain, U50 subdomain"/>
    <property type="match status" value="1"/>
</dbReference>
<keyword evidence="14" id="KW-1185">Reference proteome</keyword>
<dbReference type="InterPro" id="IPR052409">
    <property type="entry name" value="Myosin-III_kinase_activity"/>
</dbReference>
<evidence type="ECO:0000313" key="13">
    <source>
        <dbReference type="EMBL" id="CAF0769124.1"/>
    </source>
</evidence>
<dbReference type="OrthoDB" id="2914378at2759"/>
<dbReference type="Pfam" id="PF00063">
    <property type="entry name" value="Myosin_head"/>
    <property type="match status" value="1"/>
</dbReference>
<comment type="caution">
    <text evidence="13">The sequence shown here is derived from an EMBL/GenBank/DDBJ whole genome shotgun (WGS) entry which is preliminary data.</text>
</comment>